<feature type="transmembrane region" description="Helical" evidence="1">
    <location>
        <begin position="206"/>
        <end position="224"/>
    </location>
</feature>
<comment type="caution">
    <text evidence="2">The sequence shown here is derived from an EMBL/GenBank/DDBJ whole genome shotgun (WGS) entry which is preliminary data.</text>
</comment>
<accession>A0A2I1HZH2</accession>
<proteinExistence type="predicted"/>
<dbReference type="RefSeq" id="WP_101602049.1">
    <property type="nucleotide sequence ID" value="NZ_PKKM01000008.1"/>
</dbReference>
<keyword evidence="1" id="KW-0812">Transmembrane</keyword>
<dbReference type="Proteomes" id="UP000234198">
    <property type="component" value="Unassembled WGS sequence"/>
</dbReference>
<organism evidence="2 3">
    <name type="scientific">Schaalia odontolytica</name>
    <dbReference type="NCBI Taxonomy" id="1660"/>
    <lineage>
        <taxon>Bacteria</taxon>
        <taxon>Bacillati</taxon>
        <taxon>Actinomycetota</taxon>
        <taxon>Actinomycetes</taxon>
        <taxon>Actinomycetales</taxon>
        <taxon>Actinomycetaceae</taxon>
        <taxon>Schaalia</taxon>
    </lineage>
</organism>
<feature type="transmembrane region" description="Helical" evidence="1">
    <location>
        <begin position="57"/>
        <end position="77"/>
    </location>
</feature>
<protein>
    <submittedName>
        <fullName evidence="2">Uncharacterized protein</fullName>
    </submittedName>
</protein>
<gene>
    <name evidence="2" type="ORF">CYJ22_06775</name>
</gene>
<dbReference type="EMBL" id="PKKM01000008">
    <property type="protein sequence ID" value="PKY64280.1"/>
    <property type="molecule type" value="Genomic_DNA"/>
</dbReference>
<evidence type="ECO:0000256" key="1">
    <source>
        <dbReference type="SAM" id="Phobius"/>
    </source>
</evidence>
<feature type="transmembrane region" description="Helical" evidence="1">
    <location>
        <begin position="21"/>
        <end position="45"/>
    </location>
</feature>
<keyword evidence="1" id="KW-1133">Transmembrane helix</keyword>
<feature type="transmembrane region" description="Helical" evidence="1">
    <location>
        <begin position="140"/>
        <end position="159"/>
    </location>
</feature>
<sequence>MSTATTVSRTPSAWRLGMVSIWPAVLSCLGGIAAQYALNALFAIVFGASSDRGPESVSLAAFNAALVVGIVLVVAGVNQTISYMRAGSLSGAPRRTLALASYVTSVVCIAMGSIIWWVLILVRPYLFFLPKTVYTPGVDTWLLVVVFWITCDAAGRLGANVFRRRGGGWRVAIASFVGALTVAVPAAWLPLTLIHKAGVTGPMPPSLWLLGIIPLVVVIANWRLTLTGRIRGLN</sequence>
<keyword evidence="1" id="KW-0472">Membrane</keyword>
<reference evidence="2 3" key="1">
    <citation type="submission" date="2017-12" db="EMBL/GenBank/DDBJ databases">
        <title>Phylogenetic diversity of female urinary microbiome.</title>
        <authorList>
            <person name="Thomas-White K."/>
            <person name="Wolfe A.J."/>
        </authorList>
    </citation>
    <scope>NUCLEOTIDE SEQUENCE [LARGE SCALE GENOMIC DNA]</scope>
    <source>
        <strain evidence="2 3">UMB0018</strain>
    </source>
</reference>
<evidence type="ECO:0000313" key="3">
    <source>
        <dbReference type="Proteomes" id="UP000234198"/>
    </source>
</evidence>
<feature type="transmembrane region" description="Helical" evidence="1">
    <location>
        <begin position="97"/>
        <end position="120"/>
    </location>
</feature>
<name>A0A2I1HZH2_9ACTO</name>
<evidence type="ECO:0000313" key="2">
    <source>
        <dbReference type="EMBL" id="PKY64280.1"/>
    </source>
</evidence>
<feature type="transmembrane region" description="Helical" evidence="1">
    <location>
        <begin position="171"/>
        <end position="194"/>
    </location>
</feature>
<dbReference type="AlphaFoldDB" id="A0A2I1HZH2"/>